<feature type="compositionally biased region" description="Basic and acidic residues" evidence="1">
    <location>
        <begin position="26"/>
        <end position="37"/>
    </location>
</feature>
<name>A0A7H0SRS7_9CORY</name>
<dbReference type="EMBL" id="CP046884">
    <property type="protein sequence ID" value="QNQ91252.1"/>
    <property type="molecule type" value="Genomic_DNA"/>
</dbReference>
<gene>
    <name evidence="2" type="ORF">GP475_11860</name>
</gene>
<evidence type="ECO:0000313" key="2">
    <source>
        <dbReference type="EMBL" id="QNQ91252.1"/>
    </source>
</evidence>
<accession>A0A7H0SRS7</accession>
<dbReference type="Pfam" id="PF19348">
    <property type="entry name" value="DUF5926"/>
    <property type="match status" value="1"/>
</dbReference>
<feature type="region of interest" description="Disordered" evidence="1">
    <location>
        <begin position="1"/>
        <end position="37"/>
    </location>
</feature>
<proteinExistence type="predicted"/>
<evidence type="ECO:0000256" key="1">
    <source>
        <dbReference type="SAM" id="MobiDB-lite"/>
    </source>
</evidence>
<evidence type="ECO:0000313" key="3">
    <source>
        <dbReference type="Proteomes" id="UP000516320"/>
    </source>
</evidence>
<protein>
    <submittedName>
        <fullName evidence="2">Preprotein translocase subunit SecA</fullName>
    </submittedName>
</protein>
<dbReference type="KEGG" id="cpoy:GP475_11860"/>
<keyword evidence="3" id="KW-1185">Reference proteome</keyword>
<dbReference type="RefSeq" id="WP_187974562.1">
    <property type="nucleotide sequence ID" value="NZ_CP046884.1"/>
</dbReference>
<organism evidence="2 3">
    <name type="scientific">Corynebacterium poyangense</name>
    <dbReference type="NCBI Taxonomy" id="2684405"/>
    <lineage>
        <taxon>Bacteria</taxon>
        <taxon>Bacillati</taxon>
        <taxon>Actinomycetota</taxon>
        <taxon>Actinomycetes</taxon>
        <taxon>Mycobacteriales</taxon>
        <taxon>Corynebacteriaceae</taxon>
        <taxon>Corynebacterium</taxon>
    </lineage>
</organism>
<reference evidence="2 3" key="1">
    <citation type="submission" date="2019-12" db="EMBL/GenBank/DDBJ databases">
        <title>Corynebacterium sp. nov., isolated from feces of the Anser Albifrons in China.</title>
        <authorList>
            <person name="Liu Q."/>
        </authorList>
    </citation>
    <scope>NUCLEOTIDE SEQUENCE [LARGE SCALE GENOMIC DNA]</scope>
    <source>
        <strain evidence="2 3">4H37-19</strain>
    </source>
</reference>
<dbReference type="InterPro" id="IPR045970">
    <property type="entry name" value="DUF5926"/>
</dbReference>
<sequence length="304" mass="33121">MAKKNRKTQQLPEGMSRRQAKLAARAAERSALDRDPRPFGGLAMEADLIALQEFVPSAAALLPLTIESPRPVQVVTVLPGAAAAVVREDDALVALQAGSRSQNPGRDLAYAINWVVNAEVGETLGSAIADGSEPQLKDLVRPDASLDVKEYEDFHWWLPDNDPSLLAPEMAASLQAANDAIIPSTRIHADIPGCAWWVDPGTKAHIRWIFPTDSEDQLLRALARVAARGDLALGEGSKFAGVFRTHGIIVPVFDVDRTQSSDSFAPLLEALAEQLHVAYQDETSLDSEERRKLQNIKSREVTIR</sequence>
<dbReference type="Proteomes" id="UP000516320">
    <property type="component" value="Chromosome"/>
</dbReference>
<dbReference type="AlphaFoldDB" id="A0A7H0SRS7"/>